<dbReference type="Proteomes" id="UP001164746">
    <property type="component" value="Chromosome 2"/>
</dbReference>
<evidence type="ECO:0000256" key="5">
    <source>
        <dbReference type="ARBA" id="ARBA00023159"/>
    </source>
</evidence>
<evidence type="ECO:0000256" key="1">
    <source>
        <dbReference type="ARBA" id="ARBA00004123"/>
    </source>
</evidence>
<dbReference type="Gene3D" id="1.25.40.20">
    <property type="entry name" value="Ankyrin repeat-containing domain"/>
    <property type="match status" value="1"/>
</dbReference>
<dbReference type="InterPro" id="IPR000488">
    <property type="entry name" value="Death_dom"/>
</dbReference>
<dbReference type="PROSITE" id="PS50254">
    <property type="entry name" value="REL_2"/>
    <property type="match status" value="1"/>
</dbReference>
<dbReference type="InterPro" id="IPR002110">
    <property type="entry name" value="Ankyrin_rpt"/>
</dbReference>
<dbReference type="Gene3D" id="2.60.40.10">
    <property type="entry name" value="Immunoglobulins"/>
    <property type="match status" value="1"/>
</dbReference>
<evidence type="ECO:0000313" key="12">
    <source>
        <dbReference type="Proteomes" id="UP001164746"/>
    </source>
</evidence>
<evidence type="ECO:0000259" key="10">
    <source>
        <dbReference type="PROSITE" id="PS50254"/>
    </source>
</evidence>
<organism evidence="11 12">
    <name type="scientific">Mya arenaria</name>
    <name type="common">Soft-shell clam</name>
    <dbReference type="NCBI Taxonomy" id="6604"/>
    <lineage>
        <taxon>Eukaryota</taxon>
        <taxon>Metazoa</taxon>
        <taxon>Spiralia</taxon>
        <taxon>Lophotrochozoa</taxon>
        <taxon>Mollusca</taxon>
        <taxon>Bivalvia</taxon>
        <taxon>Autobranchia</taxon>
        <taxon>Heteroconchia</taxon>
        <taxon>Euheterodonta</taxon>
        <taxon>Imparidentia</taxon>
        <taxon>Neoheterodontei</taxon>
        <taxon>Myida</taxon>
        <taxon>Myoidea</taxon>
        <taxon>Myidae</taxon>
        <taxon>Mya</taxon>
    </lineage>
</organism>
<dbReference type="InterPro" id="IPR014756">
    <property type="entry name" value="Ig_E-set"/>
</dbReference>
<dbReference type="PROSITE" id="PS50297">
    <property type="entry name" value="ANK_REP_REGION"/>
    <property type="match status" value="4"/>
</dbReference>
<evidence type="ECO:0000256" key="2">
    <source>
        <dbReference type="ARBA" id="ARBA00023015"/>
    </source>
</evidence>
<dbReference type="Pfam" id="PF16179">
    <property type="entry name" value="RHD_dimer"/>
    <property type="match status" value="1"/>
</dbReference>
<feature type="region of interest" description="Disordered" evidence="9">
    <location>
        <begin position="144"/>
        <end position="165"/>
    </location>
</feature>
<feature type="compositionally biased region" description="Low complexity" evidence="9">
    <location>
        <begin position="356"/>
        <end position="372"/>
    </location>
</feature>
<dbReference type="Gene3D" id="2.60.40.340">
    <property type="entry name" value="Rel homology domain (RHD), DNA-binding domain"/>
    <property type="match status" value="1"/>
</dbReference>
<keyword evidence="6" id="KW-0804">Transcription</keyword>
<dbReference type="CDD" id="cd01177">
    <property type="entry name" value="IPT_NFkappaB"/>
    <property type="match status" value="1"/>
</dbReference>
<dbReference type="InterPro" id="IPR000451">
    <property type="entry name" value="NFkB/Dor"/>
</dbReference>
<dbReference type="InterPro" id="IPR037059">
    <property type="entry name" value="RHD_DNA_bind_dom_sf"/>
</dbReference>
<feature type="repeat" description="ANK" evidence="8">
    <location>
        <begin position="908"/>
        <end position="940"/>
    </location>
</feature>
<dbReference type="PROSITE" id="PS01204">
    <property type="entry name" value="REL_1"/>
    <property type="match status" value="1"/>
</dbReference>
<dbReference type="SMART" id="SM00005">
    <property type="entry name" value="DEATH"/>
    <property type="match status" value="1"/>
</dbReference>
<evidence type="ECO:0000256" key="7">
    <source>
        <dbReference type="ARBA" id="ARBA00023242"/>
    </source>
</evidence>
<keyword evidence="3 8" id="KW-0040">ANK repeat</keyword>
<dbReference type="Pfam" id="PF00023">
    <property type="entry name" value="Ank"/>
    <property type="match status" value="1"/>
</dbReference>
<keyword evidence="7" id="KW-0539">Nucleus</keyword>
<dbReference type="Pfam" id="PF00554">
    <property type="entry name" value="RHD_DNA_bind"/>
    <property type="match status" value="1"/>
</dbReference>
<proteinExistence type="predicted"/>
<dbReference type="Pfam" id="PF12796">
    <property type="entry name" value="Ank_2"/>
    <property type="match status" value="2"/>
</dbReference>
<evidence type="ECO:0000256" key="4">
    <source>
        <dbReference type="ARBA" id="ARBA00023125"/>
    </source>
</evidence>
<dbReference type="EMBL" id="CP111013">
    <property type="protein sequence ID" value="WAQ97288.1"/>
    <property type="molecule type" value="Genomic_DNA"/>
</dbReference>
<dbReference type="SUPFAM" id="SSF81296">
    <property type="entry name" value="E set domains"/>
    <property type="match status" value="1"/>
</dbReference>
<feature type="region of interest" description="Disordered" evidence="9">
    <location>
        <begin position="1260"/>
        <end position="1295"/>
    </location>
</feature>
<dbReference type="PROSITE" id="PS50088">
    <property type="entry name" value="ANK_REPEAT"/>
    <property type="match status" value="4"/>
</dbReference>
<feature type="region of interest" description="Disordered" evidence="9">
    <location>
        <begin position="325"/>
        <end position="372"/>
    </location>
</feature>
<feature type="domain" description="RHD" evidence="10">
    <location>
        <begin position="12"/>
        <end position="208"/>
    </location>
</feature>
<dbReference type="InterPro" id="IPR030492">
    <property type="entry name" value="RHD_CS"/>
</dbReference>
<dbReference type="InterPro" id="IPR033926">
    <property type="entry name" value="IPT_NFkappaB"/>
</dbReference>
<dbReference type="SMART" id="SM00429">
    <property type="entry name" value="IPT"/>
    <property type="match status" value="1"/>
</dbReference>
<evidence type="ECO:0000256" key="8">
    <source>
        <dbReference type="PROSITE-ProRule" id="PRU00023"/>
    </source>
</evidence>
<dbReference type="InterPro" id="IPR011029">
    <property type="entry name" value="DEATH-like_dom_sf"/>
</dbReference>
<dbReference type="InterPro" id="IPR002909">
    <property type="entry name" value="IPT_dom"/>
</dbReference>
<evidence type="ECO:0000256" key="3">
    <source>
        <dbReference type="ARBA" id="ARBA00023043"/>
    </source>
</evidence>
<dbReference type="PANTHER" id="PTHR24169">
    <property type="entry name" value="NUCLEAR FACTOR NF-KAPPA-B PROTEIN"/>
    <property type="match status" value="1"/>
</dbReference>
<keyword evidence="2" id="KW-0805">Transcription regulation</keyword>
<dbReference type="PANTHER" id="PTHR24169:SF28">
    <property type="entry name" value="NUCLEAR FACTOR NF-KAPPA-B P110 SUBUNIT"/>
    <property type="match status" value="1"/>
</dbReference>
<evidence type="ECO:0000313" key="11">
    <source>
        <dbReference type="EMBL" id="WAQ97288.1"/>
    </source>
</evidence>
<dbReference type="PRINTS" id="PR00057">
    <property type="entry name" value="NFKBTNSCPFCT"/>
</dbReference>
<dbReference type="SUPFAM" id="SSF49417">
    <property type="entry name" value="p53-like transcription factors"/>
    <property type="match status" value="1"/>
</dbReference>
<dbReference type="InterPro" id="IPR013783">
    <property type="entry name" value="Ig-like_fold"/>
</dbReference>
<dbReference type="SUPFAM" id="SSF47986">
    <property type="entry name" value="DEATH domain"/>
    <property type="match status" value="1"/>
</dbReference>
<keyword evidence="12" id="KW-1185">Reference proteome</keyword>
<feature type="compositionally biased region" description="Low complexity" evidence="9">
    <location>
        <begin position="332"/>
        <end position="341"/>
    </location>
</feature>
<dbReference type="Gene3D" id="1.10.533.10">
    <property type="entry name" value="Death Domain, Fas"/>
    <property type="match status" value="1"/>
</dbReference>
<dbReference type="InterPro" id="IPR011539">
    <property type="entry name" value="RHD_DNA_bind_dom"/>
</dbReference>
<feature type="repeat" description="ANK" evidence="8">
    <location>
        <begin position="976"/>
        <end position="1008"/>
    </location>
</feature>
<dbReference type="CDD" id="cd08310">
    <property type="entry name" value="Death_NFkB-like"/>
    <property type="match status" value="1"/>
</dbReference>
<keyword evidence="5" id="KW-0010">Activator</keyword>
<protein>
    <submittedName>
        <fullName evidence="11">NFKB1-like protein</fullName>
    </submittedName>
</protein>
<feature type="compositionally biased region" description="Basic and acidic residues" evidence="9">
    <location>
        <begin position="1263"/>
        <end position="1273"/>
    </location>
</feature>
<sequence>MNGGMELDFEENGQPYLEIVEQPQQRGFRFRYECEGPSHGGLQGASSERYRKTVPTVRIKNYTGAAKMTVSLVTDEPSPKPHAHKLVGKNCTSGACTVEVKPGTAQIAFPNLCIQHVTRRKAGDVLEERIMAAMILAKQMEDGDFSSTPQLSGEERDQARAEAQNSAKTMQLNVVRLCFQAFLQDGRGGLTALPSVTSDPIYDSKAPGANALKICRMDKYSGCCTGNDEVFLLCEKVQKDDIMVRFVEQDVGGGNVLWEAYGHFSPLDVHRQFAIVFKTPEYRDLNITKAVNVLVQLQRKSDGETSDPKSFTYYPRSYDPEFIDRKRQKILPRYPGSPGRRSPYDYNPPSAGGGSDSNSSNSNGVNGVQNGGSIPNFNDLKFKTAEFKNFNIPTDRRFARAQRSLAQYTQQSNVAMFTSQTPDILTNSTEFVYEEVSNMSPPSQQVGPTTPPLLYSMGPQTSAPGSVFSAATPSPYNQMMSGSPQSIMSGGLSPQHTVMQASPQSMQAMSPQGNLGSPLGMGDTSQGGIQFGGQMLQATSESILQASQFQSGMHMTAVTSMHGQPQNQPLQVPSDIETDLLADPDMLYQLQQQAQGYSGSQSAKQMQYELQQQYGTCAFQARGTQYPADTDLQDVMSIIEGFDEVDAALVKQPGAYVRAEEVKRCQINSKEEMLVGRGSRPGIVVNPAKKAEPMIGNTAKVSPVAKEVLVSKPKETIVTKVTETESKPEVKISAESRPAVKEIKTCEVQTDMDPMLKLAMKTSEALQYYAGSGDIRSLLMVQRFLMAVQDQDGDLPLHTALINGKYEVFQNILDVMVTLPDAYTRINAYNFHHQTPLHLAVITDQPAAVDLLIRAGADPTLIDRSGYTPAHLAVLYTRTDCLKNLLKYLRRGVTKEVPFPELNIRCFNGYTPAHLAAQSENLEAMKLLVYGRADIDLPDGKSGQTPLHHAVENDELSLAAYLILQAGAKVNTKRFDGNTALHIACGRGNVGMVALLMAGGADPDIENDEVIEVVEGVEMRGGDSVDSRREKRQRKKTKEARRISEEKDEDTAAGDATVSVTEEQQKVPEEGLDEVDAIRVPVDPAEERPQEVVVSEESGESSGDDYATMRGLVPADFADNNEKILRVLNGEPYSSLESDEDGEGLLSGTTDRLASLSLSSRHSSGIGSLHSGGDLYRLNYPDRVHLSQILDINQGWVPLAERLGLTRLFHGQIGSSSPTRLLFDSYEAGGGTIARLVQALQEIKRPDCVNILKKAVTVQPEQAPEKIAGKDPVYDSGVEESLSKASSPEHRGQIA</sequence>
<evidence type="ECO:0000256" key="9">
    <source>
        <dbReference type="SAM" id="MobiDB-lite"/>
    </source>
</evidence>
<evidence type="ECO:0000256" key="6">
    <source>
        <dbReference type="ARBA" id="ARBA00023163"/>
    </source>
</evidence>
<feature type="repeat" description="ANK" evidence="8">
    <location>
        <begin position="832"/>
        <end position="864"/>
    </location>
</feature>
<keyword evidence="4" id="KW-0238">DNA-binding</keyword>
<dbReference type="InterPro" id="IPR008967">
    <property type="entry name" value="p53-like_TF_DNA-bd_sf"/>
</dbReference>
<feature type="compositionally biased region" description="Basic and acidic residues" evidence="9">
    <location>
        <begin position="1020"/>
        <end position="1029"/>
    </location>
</feature>
<dbReference type="SUPFAM" id="SSF48403">
    <property type="entry name" value="Ankyrin repeat"/>
    <property type="match status" value="1"/>
</dbReference>
<name>A0ABY7DMJ6_MYAAR</name>
<dbReference type="InterPro" id="IPR036770">
    <property type="entry name" value="Ankyrin_rpt-contain_sf"/>
</dbReference>
<gene>
    <name evidence="11" type="ORF">MAR_029978</name>
</gene>
<feature type="region of interest" description="Disordered" evidence="9">
    <location>
        <begin position="1020"/>
        <end position="1106"/>
    </location>
</feature>
<comment type="subcellular location">
    <subcellularLocation>
        <location evidence="1">Nucleus</location>
    </subcellularLocation>
</comment>
<dbReference type="Pfam" id="PF00531">
    <property type="entry name" value="Death"/>
    <property type="match status" value="1"/>
</dbReference>
<dbReference type="SMART" id="SM00248">
    <property type="entry name" value="ANK"/>
    <property type="match status" value="6"/>
</dbReference>
<feature type="compositionally biased region" description="Basic residues" evidence="9">
    <location>
        <begin position="1030"/>
        <end position="1039"/>
    </location>
</feature>
<accession>A0ABY7DMJ6</accession>
<reference evidence="11" key="1">
    <citation type="submission" date="2022-11" db="EMBL/GenBank/DDBJ databases">
        <title>Centuries of genome instability and evolution in soft-shell clam transmissible cancer (bioRxiv).</title>
        <authorList>
            <person name="Hart S.F.M."/>
            <person name="Yonemitsu M.A."/>
            <person name="Giersch R.M."/>
            <person name="Beal B.F."/>
            <person name="Arriagada G."/>
            <person name="Davis B.W."/>
            <person name="Ostrander E.A."/>
            <person name="Goff S.P."/>
            <person name="Metzger M.J."/>
        </authorList>
    </citation>
    <scope>NUCLEOTIDE SEQUENCE</scope>
    <source>
        <strain evidence="11">MELC-2E11</strain>
        <tissue evidence="11">Siphon/mantle</tissue>
    </source>
</reference>
<feature type="repeat" description="ANK" evidence="8">
    <location>
        <begin position="942"/>
        <end position="975"/>
    </location>
</feature>
<dbReference type="InterPro" id="IPR032397">
    <property type="entry name" value="RHD_dimer"/>
</dbReference>